<feature type="modified residue" description="4-aspartylphosphate" evidence="1">
    <location>
        <position position="58"/>
    </location>
</feature>
<feature type="coiled-coil region" evidence="2">
    <location>
        <begin position="427"/>
        <end position="454"/>
    </location>
</feature>
<sequence>MSELTPARILVVEDEMIISKDIQRSLKKLGYEVVGSAVSGAAALEKAAETRPDLVMMDINIKGEMDGIETAALMRERFQVPVIYLTAFADAPTLARAKQTGPFGYLLKPFEERELATAIEMALYRHASERRLQESEERLTRVLETNADAILITDAGGQITFANAAAERIFELRRDEILRRTHDDAAWEIASPDGTPFPVSELPFARVKASGEPVYNIEYIVHHASERSVVLSVNASPLRSGQGGFEGVVCSLSDITERKALQERLTHQALHDPLTNLPNRALFINRLEHALARAGRGKAPLALLFIDLDNFKLVNDNLGHTVGDAMLIAIAERLQKTLRVGDTAARLGGDEFTVLVDNIRSPDYTTGVATRILAALSEPLILSGHQVRTTPSIGIAFGQAGRDHPYEMLRHADIAMYEAKRRGKGRIEIYRDDMGQALSKRIELENEMRLALEENQFVLHYQPSVILGNGKPCGFEALVRWQHPTRGLMAPNEFIPLAEETGLIVPLGLWVLREACRQGRAWQDQHPQRPQLSMSVNLSARQLQSAIVPDISSISPQSPSDTPESDAPESASNWSCGEMNVNLSAHQLKHPGLVADVAAALRETGLPPSSLVLEITESVVMEEAESSIATLHALKALGVRLAIDDFGTGFSSLSYLKSFPLDILKIDRKFIAGLHENVGDAAVVASMITLAHALNMTVVAEGTETDEEVEHLRHLGCDMAQGFYFAKPLPGASAQGFLE</sequence>
<dbReference type="EMBL" id="NIGF01000010">
    <property type="protein sequence ID" value="PQV63584.1"/>
    <property type="molecule type" value="Genomic_DNA"/>
</dbReference>
<dbReference type="SUPFAM" id="SSF52172">
    <property type="entry name" value="CheY-like"/>
    <property type="match status" value="1"/>
</dbReference>
<dbReference type="InterPro" id="IPR000700">
    <property type="entry name" value="PAS-assoc_C"/>
</dbReference>
<dbReference type="Gene3D" id="3.40.50.2300">
    <property type="match status" value="1"/>
</dbReference>
<evidence type="ECO:0000259" key="4">
    <source>
        <dbReference type="PROSITE" id="PS50110"/>
    </source>
</evidence>
<dbReference type="PROSITE" id="PS50113">
    <property type="entry name" value="PAC"/>
    <property type="match status" value="1"/>
</dbReference>
<dbReference type="InterPro" id="IPR035919">
    <property type="entry name" value="EAL_sf"/>
</dbReference>
<feature type="domain" description="PAS" evidence="5">
    <location>
        <begin position="135"/>
        <end position="193"/>
    </location>
</feature>
<dbReference type="RefSeq" id="WP_105484005.1">
    <property type="nucleotide sequence ID" value="NZ_NIGF01000010.1"/>
</dbReference>
<dbReference type="PROSITE" id="PS50110">
    <property type="entry name" value="RESPONSE_REGULATORY"/>
    <property type="match status" value="1"/>
</dbReference>
<dbReference type="CDD" id="cd00130">
    <property type="entry name" value="PAS"/>
    <property type="match status" value="1"/>
</dbReference>
<keyword evidence="2" id="KW-0175">Coiled coil</keyword>
<dbReference type="Gene3D" id="3.20.20.450">
    <property type="entry name" value="EAL domain"/>
    <property type="match status" value="2"/>
</dbReference>
<dbReference type="Gene3D" id="3.30.450.20">
    <property type="entry name" value="PAS domain"/>
    <property type="match status" value="1"/>
</dbReference>
<dbReference type="InParanoid" id="A0A2S8SRZ6"/>
<dbReference type="CDD" id="cd17534">
    <property type="entry name" value="REC_DC-like"/>
    <property type="match status" value="1"/>
</dbReference>
<dbReference type="CDD" id="cd01948">
    <property type="entry name" value="EAL"/>
    <property type="match status" value="1"/>
</dbReference>
<dbReference type="SUPFAM" id="SSF55073">
    <property type="entry name" value="Nucleotide cyclase"/>
    <property type="match status" value="1"/>
</dbReference>
<dbReference type="InterPro" id="IPR000014">
    <property type="entry name" value="PAS"/>
</dbReference>
<dbReference type="Pfam" id="PF08448">
    <property type="entry name" value="PAS_4"/>
    <property type="match status" value="1"/>
</dbReference>
<dbReference type="PROSITE" id="PS50887">
    <property type="entry name" value="GGDEF"/>
    <property type="match status" value="1"/>
</dbReference>
<comment type="caution">
    <text evidence="9">The sequence shown here is derived from an EMBL/GenBank/DDBJ whole genome shotgun (WGS) entry which is preliminary data.</text>
</comment>
<dbReference type="SMART" id="SM00091">
    <property type="entry name" value="PAS"/>
    <property type="match status" value="1"/>
</dbReference>
<proteinExistence type="predicted"/>
<dbReference type="InterPro" id="IPR011006">
    <property type="entry name" value="CheY-like_superfamily"/>
</dbReference>
<dbReference type="InterPro" id="IPR029787">
    <property type="entry name" value="Nucleotide_cyclase"/>
</dbReference>
<feature type="domain" description="EAL" evidence="7">
    <location>
        <begin position="441"/>
        <end position="739"/>
    </location>
</feature>
<dbReference type="Gene3D" id="3.30.70.270">
    <property type="match status" value="1"/>
</dbReference>
<dbReference type="PANTHER" id="PTHR44757">
    <property type="entry name" value="DIGUANYLATE CYCLASE DGCP"/>
    <property type="match status" value="1"/>
</dbReference>
<feature type="region of interest" description="Disordered" evidence="3">
    <location>
        <begin position="551"/>
        <end position="573"/>
    </location>
</feature>
<dbReference type="InterPro" id="IPR043128">
    <property type="entry name" value="Rev_trsase/Diguanyl_cyclase"/>
</dbReference>
<evidence type="ECO:0000259" key="7">
    <source>
        <dbReference type="PROSITE" id="PS50883"/>
    </source>
</evidence>
<dbReference type="PROSITE" id="PS50112">
    <property type="entry name" value="PAS"/>
    <property type="match status" value="1"/>
</dbReference>
<evidence type="ECO:0000259" key="5">
    <source>
        <dbReference type="PROSITE" id="PS50112"/>
    </source>
</evidence>
<reference evidence="9 10" key="1">
    <citation type="journal article" date="2018" name="Syst. Appl. Microbiol.">
        <title>Abditibacterium utsteinense sp. nov., the first cultivated member of candidate phylum FBP, isolated from ice-free Antarctic soil samples.</title>
        <authorList>
            <person name="Tahon G."/>
            <person name="Tytgat B."/>
            <person name="Lebbe L."/>
            <person name="Carlier A."/>
            <person name="Willems A."/>
        </authorList>
    </citation>
    <scope>NUCLEOTIDE SEQUENCE [LARGE SCALE GENOMIC DNA]</scope>
    <source>
        <strain evidence="9 10">LMG 29911</strain>
    </source>
</reference>
<dbReference type="InterPro" id="IPR035965">
    <property type="entry name" value="PAS-like_dom_sf"/>
</dbReference>
<feature type="domain" description="Response regulatory" evidence="4">
    <location>
        <begin position="8"/>
        <end position="123"/>
    </location>
</feature>
<evidence type="ECO:0000259" key="8">
    <source>
        <dbReference type="PROSITE" id="PS50887"/>
    </source>
</evidence>
<dbReference type="InterPro" id="IPR052155">
    <property type="entry name" value="Biofilm_reg_signaling"/>
</dbReference>
<dbReference type="PROSITE" id="PS50883">
    <property type="entry name" value="EAL"/>
    <property type="match status" value="1"/>
</dbReference>
<evidence type="ECO:0000256" key="1">
    <source>
        <dbReference type="PROSITE-ProRule" id="PRU00169"/>
    </source>
</evidence>
<keyword evidence="1" id="KW-0597">Phosphoprotein</keyword>
<gene>
    <name evidence="9" type="ORF">B1R32_11047</name>
</gene>
<accession>A0A2S8SRZ6</accession>
<dbReference type="InterPro" id="IPR001633">
    <property type="entry name" value="EAL_dom"/>
</dbReference>
<protein>
    <submittedName>
        <fullName evidence="9">PAS domain S-box-containing protein/diguanylate cyclase (GGDEF) domain-containing protein</fullName>
    </submittedName>
</protein>
<organism evidence="9 10">
    <name type="scientific">Abditibacterium utsteinense</name>
    <dbReference type="NCBI Taxonomy" id="1960156"/>
    <lineage>
        <taxon>Bacteria</taxon>
        <taxon>Pseudomonadati</taxon>
        <taxon>Abditibacteriota</taxon>
        <taxon>Abditibacteriia</taxon>
        <taxon>Abditibacteriales</taxon>
        <taxon>Abditibacteriaceae</taxon>
        <taxon>Abditibacterium</taxon>
    </lineage>
</organism>
<feature type="domain" description="PAC" evidence="6">
    <location>
        <begin position="215"/>
        <end position="267"/>
    </location>
</feature>
<dbReference type="NCBIfam" id="TIGR00254">
    <property type="entry name" value="GGDEF"/>
    <property type="match status" value="1"/>
</dbReference>
<dbReference type="Pfam" id="PF00990">
    <property type="entry name" value="GGDEF"/>
    <property type="match status" value="1"/>
</dbReference>
<feature type="compositionally biased region" description="Low complexity" evidence="3">
    <location>
        <begin position="551"/>
        <end position="562"/>
    </location>
</feature>
<dbReference type="Proteomes" id="UP000237684">
    <property type="component" value="Unassembled WGS sequence"/>
</dbReference>
<evidence type="ECO:0000313" key="10">
    <source>
        <dbReference type="Proteomes" id="UP000237684"/>
    </source>
</evidence>
<feature type="domain" description="GGDEF" evidence="8">
    <location>
        <begin position="299"/>
        <end position="432"/>
    </location>
</feature>
<evidence type="ECO:0000256" key="3">
    <source>
        <dbReference type="SAM" id="MobiDB-lite"/>
    </source>
</evidence>
<keyword evidence="10" id="KW-1185">Reference proteome</keyword>
<evidence type="ECO:0000259" key="6">
    <source>
        <dbReference type="PROSITE" id="PS50113"/>
    </source>
</evidence>
<dbReference type="Pfam" id="PF00563">
    <property type="entry name" value="EAL"/>
    <property type="match status" value="2"/>
</dbReference>
<dbReference type="GO" id="GO:0003824">
    <property type="term" value="F:catalytic activity"/>
    <property type="evidence" value="ECO:0007669"/>
    <property type="project" value="UniProtKB-ARBA"/>
</dbReference>
<dbReference type="SMART" id="SM00052">
    <property type="entry name" value="EAL"/>
    <property type="match status" value="1"/>
</dbReference>
<dbReference type="InterPro" id="IPR001610">
    <property type="entry name" value="PAC"/>
</dbReference>
<dbReference type="InterPro" id="IPR001789">
    <property type="entry name" value="Sig_transdc_resp-reg_receiver"/>
</dbReference>
<dbReference type="InterPro" id="IPR013656">
    <property type="entry name" value="PAS_4"/>
</dbReference>
<dbReference type="FunFam" id="3.30.70.270:FF:000001">
    <property type="entry name" value="Diguanylate cyclase domain protein"/>
    <property type="match status" value="1"/>
</dbReference>
<dbReference type="CDD" id="cd01949">
    <property type="entry name" value="GGDEF"/>
    <property type="match status" value="1"/>
</dbReference>
<dbReference type="NCBIfam" id="TIGR00229">
    <property type="entry name" value="sensory_box"/>
    <property type="match status" value="1"/>
</dbReference>
<dbReference type="SMART" id="SM00086">
    <property type="entry name" value="PAC"/>
    <property type="match status" value="1"/>
</dbReference>
<dbReference type="SMART" id="SM00448">
    <property type="entry name" value="REC"/>
    <property type="match status" value="1"/>
</dbReference>
<dbReference type="GO" id="GO:0000160">
    <property type="term" value="P:phosphorelay signal transduction system"/>
    <property type="evidence" value="ECO:0007669"/>
    <property type="project" value="InterPro"/>
</dbReference>
<dbReference type="InterPro" id="IPR000160">
    <property type="entry name" value="GGDEF_dom"/>
</dbReference>
<evidence type="ECO:0000256" key="2">
    <source>
        <dbReference type="SAM" id="Coils"/>
    </source>
</evidence>
<dbReference type="PANTHER" id="PTHR44757:SF2">
    <property type="entry name" value="BIOFILM ARCHITECTURE MAINTENANCE PROTEIN MBAA"/>
    <property type="match status" value="1"/>
</dbReference>
<dbReference type="Pfam" id="PF00072">
    <property type="entry name" value="Response_reg"/>
    <property type="match status" value="1"/>
</dbReference>
<dbReference type="OrthoDB" id="9762141at2"/>
<evidence type="ECO:0000313" key="9">
    <source>
        <dbReference type="EMBL" id="PQV63584.1"/>
    </source>
</evidence>
<dbReference type="AlphaFoldDB" id="A0A2S8SRZ6"/>
<dbReference type="SUPFAM" id="SSF55785">
    <property type="entry name" value="PYP-like sensor domain (PAS domain)"/>
    <property type="match status" value="1"/>
</dbReference>
<dbReference type="SUPFAM" id="SSF141868">
    <property type="entry name" value="EAL domain-like"/>
    <property type="match status" value="2"/>
</dbReference>
<dbReference type="SMART" id="SM00267">
    <property type="entry name" value="GGDEF"/>
    <property type="match status" value="1"/>
</dbReference>
<name>A0A2S8SRZ6_9BACT</name>